<comment type="caution">
    <text evidence="1">The sequence shown here is derived from an EMBL/GenBank/DDBJ whole genome shotgun (WGS) entry which is preliminary data.</text>
</comment>
<accession>A0A0F9VWT4</accession>
<gene>
    <name evidence="1" type="ORF">LCGC14_0045000</name>
</gene>
<dbReference type="AlphaFoldDB" id="A0A0F9VWT4"/>
<protein>
    <submittedName>
        <fullName evidence="1">Uncharacterized protein</fullName>
    </submittedName>
</protein>
<organism evidence="1">
    <name type="scientific">marine sediment metagenome</name>
    <dbReference type="NCBI Taxonomy" id="412755"/>
    <lineage>
        <taxon>unclassified sequences</taxon>
        <taxon>metagenomes</taxon>
        <taxon>ecological metagenomes</taxon>
    </lineage>
</organism>
<proteinExistence type="predicted"/>
<reference evidence="1" key="1">
    <citation type="journal article" date="2015" name="Nature">
        <title>Complex archaea that bridge the gap between prokaryotes and eukaryotes.</title>
        <authorList>
            <person name="Spang A."/>
            <person name="Saw J.H."/>
            <person name="Jorgensen S.L."/>
            <person name="Zaremba-Niedzwiedzka K."/>
            <person name="Martijn J."/>
            <person name="Lind A.E."/>
            <person name="van Eijk R."/>
            <person name="Schleper C."/>
            <person name="Guy L."/>
            <person name="Ettema T.J."/>
        </authorList>
    </citation>
    <scope>NUCLEOTIDE SEQUENCE</scope>
</reference>
<evidence type="ECO:0000313" key="1">
    <source>
        <dbReference type="EMBL" id="KKO08560.1"/>
    </source>
</evidence>
<sequence length="149" mass="16499">MTGQTLKPTAVAEIVDAHALDGDTPQTLFTQIHACLTALGRDVLINFDTGYHGVGIRATFQGEAGDLPRPLFDALYKITSPLLGCEIEDWHDQKQTCGRLMIGRSDGVFLDCEDIDGDWDYQRYIDLETLADMEFPEPKDGSEPLLVPE</sequence>
<dbReference type="EMBL" id="LAZR01000009">
    <property type="protein sequence ID" value="KKO08560.1"/>
    <property type="molecule type" value="Genomic_DNA"/>
</dbReference>
<name>A0A0F9VWT4_9ZZZZ</name>